<dbReference type="Proteomes" id="UP000540191">
    <property type="component" value="Unassembled WGS sequence"/>
</dbReference>
<reference evidence="7 8" key="1">
    <citation type="submission" date="2020-08" db="EMBL/GenBank/DDBJ databases">
        <title>Sequencing the genomes of 1000 actinobacteria strains.</title>
        <authorList>
            <person name="Klenk H.-P."/>
        </authorList>
    </citation>
    <scope>NUCLEOTIDE SEQUENCE [LARGE SCALE GENOMIC DNA]</scope>
    <source>
        <strain evidence="7 8">DSM 23974</strain>
    </source>
</reference>
<name>A0A7W7GPL9_9MICC</name>
<keyword evidence="8" id="KW-1185">Reference proteome</keyword>
<comment type="caution">
    <text evidence="7">The sequence shown here is derived from an EMBL/GenBank/DDBJ whole genome shotgun (WGS) entry which is preliminary data.</text>
</comment>
<dbReference type="Gene3D" id="3.10.290.10">
    <property type="entry name" value="RNA-binding S4 domain"/>
    <property type="match status" value="1"/>
</dbReference>
<evidence type="ECO:0000256" key="4">
    <source>
        <dbReference type="PROSITE-ProRule" id="PRU00182"/>
    </source>
</evidence>
<feature type="compositionally biased region" description="Basic and acidic residues" evidence="5">
    <location>
        <begin position="117"/>
        <end position="132"/>
    </location>
</feature>
<dbReference type="GO" id="GO:0003677">
    <property type="term" value="F:DNA binding"/>
    <property type="evidence" value="ECO:0007669"/>
    <property type="project" value="UniProtKB-KW"/>
</dbReference>
<dbReference type="GO" id="GO:0043023">
    <property type="term" value="F:ribosomal large subunit binding"/>
    <property type="evidence" value="ECO:0007669"/>
    <property type="project" value="InterPro"/>
</dbReference>
<dbReference type="AlphaFoldDB" id="A0A7W7GPL9"/>
<dbReference type="GO" id="GO:0034605">
    <property type="term" value="P:cellular response to heat"/>
    <property type="evidence" value="ECO:0007669"/>
    <property type="project" value="InterPro"/>
</dbReference>
<sequence length="132" mass="14896">MRPAEMAGAVRLDAWLWAVRIYKTRSAATAAVRAGHVRVDGEAVKAATPVVVGQRIRVRRDGRELILEVTGLVRKRVGAPVARRHYVDHSPPPVPRELLAVPYRERGAGRPTKRDRRRLDALRGVDSRRRDR</sequence>
<dbReference type="SUPFAM" id="SSF55174">
    <property type="entry name" value="Alpha-L RNA-binding motif"/>
    <property type="match status" value="1"/>
</dbReference>
<accession>A0A7W7GPL9</accession>
<dbReference type="InterPro" id="IPR025708">
    <property type="entry name" value="HSP15"/>
</dbReference>
<comment type="similarity">
    <text evidence="1">Belongs to the HSP15 family.</text>
</comment>
<feature type="region of interest" description="Disordered" evidence="5">
    <location>
        <begin position="84"/>
        <end position="132"/>
    </location>
</feature>
<evidence type="ECO:0000256" key="5">
    <source>
        <dbReference type="SAM" id="MobiDB-lite"/>
    </source>
</evidence>
<evidence type="ECO:0000256" key="2">
    <source>
        <dbReference type="ARBA" id="ARBA00022884"/>
    </source>
</evidence>
<dbReference type="Pfam" id="PF01479">
    <property type="entry name" value="S4"/>
    <property type="match status" value="1"/>
</dbReference>
<feature type="domain" description="RNA-binding S4" evidence="6">
    <location>
        <begin position="10"/>
        <end position="70"/>
    </location>
</feature>
<proteinExistence type="inferred from homology"/>
<keyword evidence="3" id="KW-0238">DNA-binding</keyword>
<keyword evidence="2 4" id="KW-0694">RNA-binding</keyword>
<keyword evidence="7" id="KW-0346">Stress response</keyword>
<evidence type="ECO:0000259" key="6">
    <source>
        <dbReference type="SMART" id="SM00363"/>
    </source>
</evidence>
<evidence type="ECO:0000313" key="8">
    <source>
        <dbReference type="Proteomes" id="UP000540191"/>
    </source>
</evidence>
<dbReference type="InterPro" id="IPR036986">
    <property type="entry name" value="S4_RNA-bd_sf"/>
</dbReference>
<gene>
    <name evidence="7" type="ORF">HDA30_001447</name>
</gene>
<dbReference type="PIRSF" id="PIRSF016821">
    <property type="entry name" value="HSP15"/>
    <property type="match status" value="1"/>
</dbReference>
<dbReference type="PROSITE" id="PS50889">
    <property type="entry name" value="S4"/>
    <property type="match status" value="1"/>
</dbReference>
<organism evidence="7 8">
    <name type="scientific">Micrococcus cohnii</name>
    <dbReference type="NCBI Taxonomy" id="993416"/>
    <lineage>
        <taxon>Bacteria</taxon>
        <taxon>Bacillati</taxon>
        <taxon>Actinomycetota</taxon>
        <taxon>Actinomycetes</taxon>
        <taxon>Micrococcales</taxon>
        <taxon>Micrococcaceae</taxon>
        <taxon>Micrococcus</taxon>
    </lineage>
</organism>
<evidence type="ECO:0000256" key="1">
    <source>
        <dbReference type="ARBA" id="ARBA00008396"/>
    </source>
</evidence>
<dbReference type="InterPro" id="IPR002942">
    <property type="entry name" value="S4_RNA-bd"/>
</dbReference>
<evidence type="ECO:0000313" key="7">
    <source>
        <dbReference type="EMBL" id="MBB4735939.1"/>
    </source>
</evidence>
<dbReference type="SMART" id="SM00363">
    <property type="entry name" value="S4"/>
    <property type="match status" value="1"/>
</dbReference>
<evidence type="ECO:0000256" key="3">
    <source>
        <dbReference type="ARBA" id="ARBA00023125"/>
    </source>
</evidence>
<dbReference type="GO" id="GO:0003727">
    <property type="term" value="F:single-stranded RNA binding"/>
    <property type="evidence" value="ECO:0007669"/>
    <property type="project" value="InterPro"/>
</dbReference>
<dbReference type="EMBL" id="JACHNA010000001">
    <property type="protein sequence ID" value="MBB4735939.1"/>
    <property type="molecule type" value="Genomic_DNA"/>
</dbReference>
<protein>
    <submittedName>
        <fullName evidence="7">Ribosome-associated heat shock protein Hsp15</fullName>
    </submittedName>
</protein>
<dbReference type="CDD" id="cd00165">
    <property type="entry name" value="S4"/>
    <property type="match status" value="1"/>
</dbReference>